<feature type="region of interest" description="Disordered" evidence="1">
    <location>
        <begin position="1"/>
        <end position="31"/>
    </location>
</feature>
<name>A0A9R1VGD2_LACSA</name>
<evidence type="ECO:0000313" key="2">
    <source>
        <dbReference type="EMBL" id="KAJ0205685.1"/>
    </source>
</evidence>
<evidence type="ECO:0000256" key="1">
    <source>
        <dbReference type="SAM" id="MobiDB-lite"/>
    </source>
</evidence>
<keyword evidence="3" id="KW-1185">Reference proteome</keyword>
<dbReference type="Proteomes" id="UP000235145">
    <property type="component" value="Unassembled WGS sequence"/>
</dbReference>
<gene>
    <name evidence="2" type="ORF">LSAT_V11C500278330</name>
</gene>
<dbReference type="AlphaFoldDB" id="A0A9R1VGD2"/>
<comment type="caution">
    <text evidence="2">The sequence shown here is derived from an EMBL/GenBank/DDBJ whole genome shotgun (WGS) entry which is preliminary data.</text>
</comment>
<organism evidence="2 3">
    <name type="scientific">Lactuca sativa</name>
    <name type="common">Garden lettuce</name>
    <dbReference type="NCBI Taxonomy" id="4236"/>
    <lineage>
        <taxon>Eukaryota</taxon>
        <taxon>Viridiplantae</taxon>
        <taxon>Streptophyta</taxon>
        <taxon>Embryophyta</taxon>
        <taxon>Tracheophyta</taxon>
        <taxon>Spermatophyta</taxon>
        <taxon>Magnoliopsida</taxon>
        <taxon>eudicotyledons</taxon>
        <taxon>Gunneridae</taxon>
        <taxon>Pentapetalae</taxon>
        <taxon>asterids</taxon>
        <taxon>campanulids</taxon>
        <taxon>Asterales</taxon>
        <taxon>Asteraceae</taxon>
        <taxon>Cichorioideae</taxon>
        <taxon>Cichorieae</taxon>
        <taxon>Lactucinae</taxon>
        <taxon>Lactuca</taxon>
    </lineage>
</organism>
<accession>A0A9R1VGD2</accession>
<proteinExistence type="predicted"/>
<feature type="compositionally biased region" description="Basic and acidic residues" evidence="1">
    <location>
        <begin position="1"/>
        <end position="17"/>
    </location>
</feature>
<protein>
    <submittedName>
        <fullName evidence="2">Uncharacterized protein</fullName>
    </submittedName>
</protein>
<dbReference type="EMBL" id="NBSK02000005">
    <property type="protein sequence ID" value="KAJ0205685.1"/>
    <property type="molecule type" value="Genomic_DNA"/>
</dbReference>
<reference evidence="2 3" key="1">
    <citation type="journal article" date="2017" name="Nat. Commun.">
        <title>Genome assembly with in vitro proximity ligation data and whole-genome triplication in lettuce.</title>
        <authorList>
            <person name="Reyes-Chin-Wo S."/>
            <person name="Wang Z."/>
            <person name="Yang X."/>
            <person name="Kozik A."/>
            <person name="Arikit S."/>
            <person name="Song C."/>
            <person name="Xia L."/>
            <person name="Froenicke L."/>
            <person name="Lavelle D.O."/>
            <person name="Truco M.J."/>
            <person name="Xia R."/>
            <person name="Zhu S."/>
            <person name="Xu C."/>
            <person name="Xu H."/>
            <person name="Xu X."/>
            <person name="Cox K."/>
            <person name="Korf I."/>
            <person name="Meyers B.C."/>
            <person name="Michelmore R.W."/>
        </authorList>
    </citation>
    <scope>NUCLEOTIDE SEQUENCE [LARGE SCALE GENOMIC DNA]</scope>
    <source>
        <strain evidence="3">cv. Salinas</strain>
        <tissue evidence="2">Seedlings</tissue>
    </source>
</reference>
<sequence length="172" mass="19675">MKSFRPDSIEEERRCRVAQESPQIDEEPENMKPIAEDTLSDVADYLIQILEDLASIREEVKQLKVMICIRICHTPEPRTVETFWGGGRHVQYHNNEKLMNELTRGMIPYSSRRISIFLNYPYGSLLNSNIITKIPLSLDYIPTVITNGIVLEASSHQHCEELIGSSETSSQP</sequence>
<evidence type="ECO:0000313" key="3">
    <source>
        <dbReference type="Proteomes" id="UP000235145"/>
    </source>
</evidence>